<evidence type="ECO:0000256" key="10">
    <source>
        <dbReference type="ARBA" id="ARBA00023157"/>
    </source>
</evidence>
<feature type="transmembrane region" description="Helical" evidence="16">
    <location>
        <begin position="502"/>
        <end position="522"/>
    </location>
</feature>
<feature type="signal peptide" evidence="17">
    <location>
        <begin position="1"/>
        <end position="18"/>
    </location>
</feature>
<dbReference type="GO" id="GO:0007283">
    <property type="term" value="P:spermatogenesis"/>
    <property type="evidence" value="ECO:0007669"/>
    <property type="project" value="UniProtKB-KW"/>
</dbReference>
<dbReference type="GO" id="GO:0048477">
    <property type="term" value="P:oogenesis"/>
    <property type="evidence" value="ECO:0007669"/>
    <property type="project" value="UniProtKB-KW"/>
</dbReference>
<protein>
    <recommendedName>
        <fullName evidence="13">Protein cueball</fullName>
    </recommendedName>
</protein>
<dbReference type="Gene3D" id="2.10.25.10">
    <property type="entry name" value="Laminin"/>
    <property type="match status" value="3"/>
</dbReference>
<evidence type="ECO:0000256" key="4">
    <source>
        <dbReference type="ARBA" id="ARBA00022729"/>
    </source>
</evidence>
<feature type="chain" id="PRO_5035939390" description="Protein cueball" evidence="17">
    <location>
        <begin position="19"/>
        <end position="605"/>
    </location>
</feature>
<evidence type="ECO:0000313" key="19">
    <source>
        <dbReference type="EMBL" id="CAB3220500.1"/>
    </source>
</evidence>
<evidence type="ECO:0000256" key="5">
    <source>
        <dbReference type="ARBA" id="ARBA00022737"/>
    </source>
</evidence>
<evidence type="ECO:0000256" key="1">
    <source>
        <dbReference type="ARBA" id="ARBA00004251"/>
    </source>
</evidence>
<dbReference type="PROSITE" id="PS00022">
    <property type="entry name" value="EGF_1"/>
    <property type="match status" value="1"/>
</dbReference>
<dbReference type="InterPro" id="IPR000742">
    <property type="entry name" value="EGF"/>
</dbReference>
<proteinExistence type="inferred from homology"/>
<keyword evidence="16" id="KW-1133">Transmembrane helix</keyword>
<dbReference type="SUPFAM" id="SSF63825">
    <property type="entry name" value="YWTD domain"/>
    <property type="match status" value="1"/>
</dbReference>
<dbReference type="InterPro" id="IPR011042">
    <property type="entry name" value="6-blade_b-propeller_TolB-like"/>
</dbReference>
<dbReference type="Proteomes" id="UP000494256">
    <property type="component" value="Unassembled WGS sequence"/>
</dbReference>
<dbReference type="InterPro" id="IPR000033">
    <property type="entry name" value="LDLR_classB_rpt"/>
</dbReference>
<name>A0A8S0YN78_ARCPL</name>
<reference evidence="19 20" key="1">
    <citation type="submission" date="2020-04" db="EMBL/GenBank/DDBJ databases">
        <authorList>
            <person name="Wallbank WR R."/>
            <person name="Pardo Diaz C."/>
            <person name="Kozak K."/>
            <person name="Martin S."/>
            <person name="Jiggins C."/>
            <person name="Moest M."/>
            <person name="Warren A I."/>
            <person name="Byers J.R.P. K."/>
            <person name="Montejo-Kovacevich G."/>
            <person name="Yen C E."/>
        </authorList>
    </citation>
    <scope>NUCLEOTIDE SEQUENCE [LARGE SCALE GENOMIC DNA]</scope>
</reference>
<dbReference type="Gene3D" id="2.120.10.30">
    <property type="entry name" value="TolB, C-terminal domain"/>
    <property type="match status" value="1"/>
</dbReference>
<evidence type="ECO:0000256" key="13">
    <source>
        <dbReference type="ARBA" id="ARBA00040020"/>
    </source>
</evidence>
<organism evidence="19 20">
    <name type="scientific">Arctia plantaginis</name>
    <name type="common">Wood tiger moth</name>
    <name type="synonym">Phalaena plantaginis</name>
    <dbReference type="NCBI Taxonomy" id="874455"/>
    <lineage>
        <taxon>Eukaryota</taxon>
        <taxon>Metazoa</taxon>
        <taxon>Ecdysozoa</taxon>
        <taxon>Arthropoda</taxon>
        <taxon>Hexapoda</taxon>
        <taxon>Insecta</taxon>
        <taxon>Pterygota</taxon>
        <taxon>Neoptera</taxon>
        <taxon>Endopterygota</taxon>
        <taxon>Lepidoptera</taxon>
        <taxon>Glossata</taxon>
        <taxon>Ditrysia</taxon>
        <taxon>Noctuoidea</taxon>
        <taxon>Erebidae</taxon>
        <taxon>Arctiinae</taxon>
        <taxon>Arctia</taxon>
    </lineage>
</organism>
<evidence type="ECO:0000256" key="12">
    <source>
        <dbReference type="ARBA" id="ARBA00038070"/>
    </source>
</evidence>
<keyword evidence="8" id="KW-0896">Oogenesis</keyword>
<feature type="repeat" description="LDL-receptor class B" evidence="15">
    <location>
        <begin position="199"/>
        <end position="244"/>
    </location>
</feature>
<dbReference type="PROSITE" id="PS51120">
    <property type="entry name" value="LDLRB"/>
    <property type="match status" value="2"/>
</dbReference>
<keyword evidence="6" id="KW-0221">Differentiation</keyword>
<dbReference type="EMBL" id="CADEBD010000037">
    <property type="protein sequence ID" value="CAB3220500.1"/>
    <property type="molecule type" value="Genomic_DNA"/>
</dbReference>
<keyword evidence="2" id="KW-1003">Cell membrane</keyword>
<evidence type="ECO:0000313" key="20">
    <source>
        <dbReference type="Proteomes" id="UP000494256"/>
    </source>
</evidence>
<evidence type="ECO:0000256" key="14">
    <source>
        <dbReference type="PROSITE-ProRule" id="PRU00076"/>
    </source>
</evidence>
<evidence type="ECO:0000259" key="18">
    <source>
        <dbReference type="PROSITE" id="PS50026"/>
    </source>
</evidence>
<keyword evidence="16" id="KW-0812">Transmembrane</keyword>
<sequence length="605" mass="67963">MFKIQCLLLLAALSEGLARSWDIAVTTGNQLEFYSNNTKTYSEGVQFKDLTALAYDAVHNMLLFADKQNDNASIFSYYLATKKNQALVRRRSYENIHGLAFDSVKGMLFWTDTIDRSIYWISMKPGSTNDLYGNLLITMDDEIPRAIAVDSCRGYIYWTNTNIMKPTIERARFNGTEREVLIDSDIYMPVSIAIDQMTKKIYWADDKEGIHYSIESADLDGKNRKTLLVGTNHRPTALTISKDSVYWVDLDYRTIWRLPKNPPKDAEPIKYIEFTNKMPFGIAANYPIQEQISGHGECEDLANLSQNNSAINDSFNVPTDVGLFCVHGTKVNGRSICKCKPGYTGERCDISVCQNYCLQGDCSFTTEGQPKCRCKTGFSGTRCEIDVCQGHCLNHGTCSLDNTSQPVCQCIGDYEGSRCEKLKIVTTTTETITTIASPESAVPACNCTFKQKEPEPLPKQLEDQEVLNNSRPLPSPSNSVSQMVDEIIPTCDGGWDSVKDSMILALSILVGVLFLLCVYLLTKILQLKKRPRIKKRIIVNKNVTPMTARPDQCEITIENCCNMNICETPCFEPRSTIRPSLLNSKPGKEEKKNLIANMELPDDPY</sequence>
<evidence type="ECO:0000256" key="17">
    <source>
        <dbReference type="SAM" id="SignalP"/>
    </source>
</evidence>
<dbReference type="GO" id="GO:0005886">
    <property type="term" value="C:plasma membrane"/>
    <property type="evidence" value="ECO:0007669"/>
    <property type="project" value="UniProtKB-SubCell"/>
</dbReference>
<accession>A0A8S0YN78</accession>
<keyword evidence="9 16" id="KW-0472">Membrane</keyword>
<dbReference type="GO" id="GO:0042813">
    <property type="term" value="F:Wnt receptor activity"/>
    <property type="evidence" value="ECO:0007669"/>
    <property type="project" value="TreeGrafter"/>
</dbReference>
<feature type="disulfide bond" evidence="14">
    <location>
        <begin position="410"/>
        <end position="419"/>
    </location>
</feature>
<dbReference type="Pfam" id="PF00058">
    <property type="entry name" value="Ldl_recept_b"/>
    <property type="match status" value="2"/>
</dbReference>
<dbReference type="SUPFAM" id="SSF57196">
    <property type="entry name" value="EGF/Laminin"/>
    <property type="match status" value="3"/>
</dbReference>
<evidence type="ECO:0000256" key="15">
    <source>
        <dbReference type="PROSITE-ProRule" id="PRU00461"/>
    </source>
</evidence>
<evidence type="ECO:0000256" key="8">
    <source>
        <dbReference type="ARBA" id="ARBA00022943"/>
    </source>
</evidence>
<keyword evidence="11" id="KW-0325">Glycoprotein</keyword>
<keyword evidence="7" id="KW-0744">Spermatogenesis</keyword>
<evidence type="ECO:0000256" key="3">
    <source>
        <dbReference type="ARBA" id="ARBA00022536"/>
    </source>
</evidence>
<dbReference type="SMART" id="SM00181">
    <property type="entry name" value="EGF"/>
    <property type="match status" value="3"/>
</dbReference>
<gene>
    <name evidence="19" type="ORF">APLA_LOCUS339</name>
</gene>
<feature type="domain" description="EGF-like" evidence="18">
    <location>
        <begin position="384"/>
        <end position="420"/>
    </location>
</feature>
<dbReference type="OrthoDB" id="10250282at2759"/>
<evidence type="ECO:0000256" key="2">
    <source>
        <dbReference type="ARBA" id="ARBA00022475"/>
    </source>
</evidence>
<evidence type="ECO:0000256" key="7">
    <source>
        <dbReference type="ARBA" id="ARBA00022871"/>
    </source>
</evidence>
<dbReference type="GO" id="GO:0060070">
    <property type="term" value="P:canonical Wnt signaling pathway"/>
    <property type="evidence" value="ECO:0007669"/>
    <property type="project" value="TreeGrafter"/>
</dbReference>
<dbReference type="PANTHER" id="PTHR46513">
    <property type="entry name" value="VITELLOGENIN RECEPTOR-LIKE PROTEIN-RELATED-RELATED"/>
    <property type="match status" value="1"/>
</dbReference>
<evidence type="ECO:0000256" key="11">
    <source>
        <dbReference type="ARBA" id="ARBA00023180"/>
    </source>
</evidence>
<dbReference type="SMART" id="SM00135">
    <property type="entry name" value="LY"/>
    <property type="match status" value="5"/>
</dbReference>
<keyword evidence="10 14" id="KW-1015">Disulfide bond</keyword>
<keyword evidence="5" id="KW-0677">Repeat</keyword>
<dbReference type="PROSITE" id="PS50026">
    <property type="entry name" value="EGF_3"/>
    <property type="match status" value="1"/>
</dbReference>
<evidence type="ECO:0000256" key="16">
    <source>
        <dbReference type="SAM" id="Phobius"/>
    </source>
</evidence>
<comment type="similarity">
    <text evidence="12">Belongs to the cueball family.</text>
</comment>
<dbReference type="AlphaFoldDB" id="A0A8S0YN78"/>
<dbReference type="GO" id="GO:0017147">
    <property type="term" value="F:Wnt-protein binding"/>
    <property type="evidence" value="ECO:0007669"/>
    <property type="project" value="TreeGrafter"/>
</dbReference>
<dbReference type="InterPro" id="IPR050778">
    <property type="entry name" value="Cueball_EGF_LRP_Nidogen"/>
</dbReference>
<feature type="disulfide bond" evidence="14">
    <location>
        <begin position="388"/>
        <end position="398"/>
    </location>
</feature>
<keyword evidence="3 14" id="KW-0245">EGF-like domain</keyword>
<comment type="caution">
    <text evidence="14">Lacks conserved residue(s) required for the propagation of feature annotation.</text>
</comment>
<evidence type="ECO:0000256" key="9">
    <source>
        <dbReference type="ARBA" id="ARBA00023136"/>
    </source>
</evidence>
<keyword evidence="4 17" id="KW-0732">Signal</keyword>
<feature type="repeat" description="LDL-receptor class B" evidence="15">
    <location>
        <begin position="154"/>
        <end position="198"/>
    </location>
</feature>
<comment type="caution">
    <text evidence="19">The sequence shown here is derived from an EMBL/GenBank/DDBJ whole genome shotgun (WGS) entry which is preliminary data.</text>
</comment>
<evidence type="ECO:0000256" key="6">
    <source>
        <dbReference type="ARBA" id="ARBA00022782"/>
    </source>
</evidence>
<comment type="subcellular location">
    <subcellularLocation>
        <location evidence="1">Cell membrane</location>
        <topology evidence="1">Single-pass type I membrane protein</topology>
    </subcellularLocation>
</comment>
<dbReference type="PANTHER" id="PTHR46513:SF42">
    <property type="entry name" value="PROTEIN CUEBALL"/>
    <property type="match status" value="1"/>
</dbReference>